<dbReference type="InterPro" id="IPR040442">
    <property type="entry name" value="Pyrv_kinase-like_dom_sf"/>
</dbReference>
<reference evidence="1 2" key="1">
    <citation type="journal article" date="2017" name="Int. J. Syst. Evol. Microbiol.">
        <title>Marinicauda algicola sp. nov., isolated from a marine red alga Rhodosorus marinus.</title>
        <authorList>
            <person name="Jeong S.E."/>
            <person name="Jeon S.H."/>
            <person name="Chun B.H."/>
            <person name="Kim D.W."/>
            <person name="Jeon C.O."/>
        </authorList>
    </citation>
    <scope>NUCLEOTIDE SEQUENCE [LARGE SCALE GENOMIC DNA]</scope>
    <source>
        <strain evidence="1 2">JCM 31718</strain>
    </source>
</reference>
<dbReference type="GO" id="GO:0003824">
    <property type="term" value="F:catalytic activity"/>
    <property type="evidence" value="ECO:0007669"/>
    <property type="project" value="InterPro"/>
</dbReference>
<accession>A0A4S2H0C2</accession>
<gene>
    <name evidence="1" type="ORF">E5163_07255</name>
</gene>
<sequence>MSDFLLTLWTADLDLAREADLAEIDRIGVDLETLGKAARQSGRPTWISPHTLDDLRALRRTVSRARLFVRCNAMGPHSAGEIEAVLRAGAEILMLPNFVALDEVARFAGLIDGRARLVPLVERVAACEAIAGLPGLGIEEIHVGLNDLSIDLGAANRLTVLAHPLLDDLAGEARRAGIRFCVGGVAAPDDTGLPVPPDLVYAQHARLGSTGALIARSFFRGAGQRRGLKARIARLRARISWWRDAPAEELERARQALLRFGDRAA</sequence>
<dbReference type="InterPro" id="IPR015813">
    <property type="entry name" value="Pyrv/PenolPyrv_kinase-like_dom"/>
</dbReference>
<name>A0A4S2H0C2_9PROT</name>
<dbReference type="Gene3D" id="3.20.20.60">
    <property type="entry name" value="Phosphoenolpyruvate-binding domains"/>
    <property type="match status" value="1"/>
</dbReference>
<keyword evidence="2" id="KW-1185">Reference proteome</keyword>
<dbReference type="OrthoDB" id="278846at2"/>
<proteinExistence type="predicted"/>
<comment type="caution">
    <text evidence="1">The sequence shown here is derived from an EMBL/GenBank/DDBJ whole genome shotgun (WGS) entry which is preliminary data.</text>
</comment>
<dbReference type="EMBL" id="SRXW01000002">
    <property type="protein sequence ID" value="TGY88926.1"/>
    <property type="molecule type" value="Genomic_DNA"/>
</dbReference>
<organism evidence="1 2">
    <name type="scientific">Marinicauda algicola</name>
    <dbReference type="NCBI Taxonomy" id="2029849"/>
    <lineage>
        <taxon>Bacteria</taxon>
        <taxon>Pseudomonadati</taxon>
        <taxon>Pseudomonadota</taxon>
        <taxon>Alphaproteobacteria</taxon>
        <taxon>Maricaulales</taxon>
        <taxon>Maricaulaceae</taxon>
        <taxon>Marinicauda</taxon>
    </lineage>
</organism>
<evidence type="ECO:0000313" key="1">
    <source>
        <dbReference type="EMBL" id="TGY88926.1"/>
    </source>
</evidence>
<dbReference type="SUPFAM" id="SSF51621">
    <property type="entry name" value="Phosphoenolpyruvate/pyruvate domain"/>
    <property type="match status" value="1"/>
</dbReference>
<dbReference type="AlphaFoldDB" id="A0A4S2H0C2"/>
<dbReference type="Proteomes" id="UP000308054">
    <property type="component" value="Unassembled WGS sequence"/>
</dbReference>
<evidence type="ECO:0000313" key="2">
    <source>
        <dbReference type="Proteomes" id="UP000308054"/>
    </source>
</evidence>
<dbReference type="RefSeq" id="WP_135995466.1">
    <property type="nucleotide sequence ID" value="NZ_CP071057.1"/>
</dbReference>
<protein>
    <submittedName>
        <fullName evidence="1">Aldolase</fullName>
    </submittedName>
</protein>